<proteinExistence type="inferred from homology"/>
<keyword evidence="2" id="KW-0645">Protease</keyword>
<dbReference type="InterPro" id="IPR036852">
    <property type="entry name" value="Peptidase_S8/S53_dom_sf"/>
</dbReference>
<evidence type="ECO:0000256" key="1">
    <source>
        <dbReference type="ARBA" id="ARBA00011073"/>
    </source>
</evidence>
<dbReference type="InterPro" id="IPR000209">
    <property type="entry name" value="Peptidase_S8/S53_dom"/>
</dbReference>
<dbReference type="Gene3D" id="3.40.50.200">
    <property type="entry name" value="Peptidase S8/S53 domain"/>
    <property type="match status" value="1"/>
</dbReference>
<keyword evidence="7" id="KW-0812">Transmembrane</keyword>
<keyword evidence="7" id="KW-0472">Membrane</keyword>
<dbReference type="AlphaFoldDB" id="A0A372FYS8"/>
<comment type="caution">
    <text evidence="9">The sequence shown here is derived from an EMBL/GenBank/DDBJ whole genome shotgun (WGS) entry which is preliminary data.</text>
</comment>
<organism evidence="9 10">
    <name type="scientific">Micromonospora craniellae</name>
    <dbReference type="NCBI Taxonomy" id="2294034"/>
    <lineage>
        <taxon>Bacteria</taxon>
        <taxon>Bacillati</taxon>
        <taxon>Actinomycetota</taxon>
        <taxon>Actinomycetes</taxon>
        <taxon>Micromonosporales</taxon>
        <taxon>Micromonosporaceae</taxon>
        <taxon>Micromonospora</taxon>
    </lineage>
</organism>
<dbReference type="InterPro" id="IPR050131">
    <property type="entry name" value="Peptidase_S8_subtilisin-like"/>
</dbReference>
<dbReference type="CDD" id="cd00306">
    <property type="entry name" value="Peptidases_S8_S53"/>
    <property type="match status" value="1"/>
</dbReference>
<feature type="region of interest" description="Disordered" evidence="6">
    <location>
        <begin position="266"/>
        <end position="289"/>
    </location>
</feature>
<sequence length="622" mass="63476">MSSLASVRGTSSISSALGRALSVARTTINVPVNATTPANDVRNRSPPRRPRDSNRHRASTFACTRTGTSSHARASRLYGICTPGVRPRDHDTGGRKVRTILGRPAPSEPPWLPPSTVVRTVCAYLFSAITRPRTDAVRLRPCPSRRHELVAIGQKRHRLRAWVTGLVIVVSVGAGTGSSALAHSSPTVKYYQVKTAHGGVPENLLAIAQRFLGTPDRAGEILELNRGRPQPGGGALGDPARLSPGWLLILPWDAVGEGVRVGPLPPVPAGLSPKPSGGTRAGGSCAVRTDGEPATTWAQQRLTPHLAWSHSRGAGVMVAVVDSGVDADVARLPGRVASGADIVSGTGRGDVDCLGTGTTMAALIAADDEAGLAGVAPQATIFPVRVATRKPSATVADQATGIDVAVSAGASVIALGSFVDASRPPVRAALSRAAEHDVVVVVDTAARLDPGSLPAGVLRVGAIAADNELSATDAATAADLVAPGVDVAAPHGEHPGLHRVTGSRYAVAFVAGTAALVRGARPQMSAIEVVDSLIRSAEAIGDRPVPDPAYGWGLVSPVRAVALSHGSAEGTDGSVGTTPVLVAVGLGLVGTGAVLLTSRLRRCRRSAAPGGPPPDEDSHALA</sequence>
<keyword evidence="3" id="KW-0378">Hydrolase</keyword>
<evidence type="ECO:0000256" key="2">
    <source>
        <dbReference type="ARBA" id="ARBA00022670"/>
    </source>
</evidence>
<feature type="transmembrane region" description="Helical" evidence="7">
    <location>
        <begin position="580"/>
        <end position="597"/>
    </location>
</feature>
<evidence type="ECO:0000256" key="4">
    <source>
        <dbReference type="ARBA" id="ARBA00022825"/>
    </source>
</evidence>
<accession>A0A372FYS8</accession>
<gene>
    <name evidence="9" type="ORF">D0Q02_15860</name>
</gene>
<evidence type="ECO:0000256" key="6">
    <source>
        <dbReference type="SAM" id="MobiDB-lite"/>
    </source>
</evidence>
<dbReference type="PROSITE" id="PS00136">
    <property type="entry name" value="SUBTILASE_ASP"/>
    <property type="match status" value="1"/>
</dbReference>
<evidence type="ECO:0000259" key="8">
    <source>
        <dbReference type="Pfam" id="PF00082"/>
    </source>
</evidence>
<dbReference type="GO" id="GO:0006508">
    <property type="term" value="P:proteolysis"/>
    <property type="evidence" value="ECO:0007669"/>
    <property type="project" value="UniProtKB-KW"/>
</dbReference>
<feature type="region of interest" description="Disordered" evidence="6">
    <location>
        <begin position="83"/>
        <end position="108"/>
    </location>
</feature>
<keyword evidence="7" id="KW-1133">Transmembrane helix</keyword>
<dbReference type="InterPro" id="IPR015500">
    <property type="entry name" value="Peptidase_S8_subtilisin-rel"/>
</dbReference>
<dbReference type="PRINTS" id="PR00723">
    <property type="entry name" value="SUBTILISIN"/>
</dbReference>
<feature type="domain" description="Peptidase S8/S53" evidence="8">
    <location>
        <begin position="313"/>
        <end position="553"/>
    </location>
</feature>
<dbReference type="PROSITE" id="PS51892">
    <property type="entry name" value="SUBTILASE"/>
    <property type="match status" value="1"/>
</dbReference>
<keyword evidence="10" id="KW-1185">Reference proteome</keyword>
<comment type="caution">
    <text evidence="5">Lacks conserved residue(s) required for the propagation of feature annotation.</text>
</comment>
<keyword evidence="4" id="KW-0720">Serine protease</keyword>
<evidence type="ECO:0000256" key="7">
    <source>
        <dbReference type="SAM" id="Phobius"/>
    </source>
</evidence>
<evidence type="ECO:0000313" key="10">
    <source>
        <dbReference type="Proteomes" id="UP000262621"/>
    </source>
</evidence>
<dbReference type="PANTHER" id="PTHR43806:SF11">
    <property type="entry name" value="CEREVISIN-RELATED"/>
    <property type="match status" value="1"/>
</dbReference>
<comment type="similarity">
    <text evidence="1 5">Belongs to the peptidase S8 family.</text>
</comment>
<feature type="region of interest" description="Disordered" evidence="6">
    <location>
        <begin position="33"/>
        <end position="66"/>
    </location>
</feature>
<protein>
    <submittedName>
        <fullName evidence="9">Peptidase S8 and S53 subtilisin kexin sedolisin</fullName>
    </submittedName>
</protein>
<name>A0A372FYS8_9ACTN</name>
<dbReference type="InterPro" id="IPR023827">
    <property type="entry name" value="Peptidase_S8_Asp-AS"/>
</dbReference>
<reference evidence="9 10" key="1">
    <citation type="submission" date="2018-08" db="EMBL/GenBank/DDBJ databases">
        <title>Verrucosispora craniellae sp. nov., isolated from a marine sponge in the South China Sea.</title>
        <authorList>
            <person name="Li L."/>
            <person name="Lin H.W."/>
        </authorList>
    </citation>
    <scope>NUCLEOTIDE SEQUENCE [LARGE SCALE GENOMIC DNA]</scope>
    <source>
        <strain evidence="9 10">LHW63014</strain>
    </source>
</reference>
<evidence type="ECO:0000256" key="5">
    <source>
        <dbReference type="PROSITE-ProRule" id="PRU01240"/>
    </source>
</evidence>
<dbReference type="SUPFAM" id="SSF52743">
    <property type="entry name" value="Subtilisin-like"/>
    <property type="match status" value="1"/>
</dbReference>
<evidence type="ECO:0000313" key="9">
    <source>
        <dbReference type="EMBL" id="RFS45639.1"/>
    </source>
</evidence>
<dbReference type="EMBL" id="QVFU01000015">
    <property type="protein sequence ID" value="RFS45639.1"/>
    <property type="molecule type" value="Genomic_DNA"/>
</dbReference>
<dbReference type="Pfam" id="PF00082">
    <property type="entry name" value="Peptidase_S8"/>
    <property type="match status" value="1"/>
</dbReference>
<dbReference type="PANTHER" id="PTHR43806">
    <property type="entry name" value="PEPTIDASE S8"/>
    <property type="match status" value="1"/>
</dbReference>
<dbReference type="Proteomes" id="UP000262621">
    <property type="component" value="Unassembled WGS sequence"/>
</dbReference>
<evidence type="ECO:0000256" key="3">
    <source>
        <dbReference type="ARBA" id="ARBA00022801"/>
    </source>
</evidence>
<dbReference type="GO" id="GO:0004252">
    <property type="term" value="F:serine-type endopeptidase activity"/>
    <property type="evidence" value="ECO:0007669"/>
    <property type="project" value="InterPro"/>
</dbReference>